<reference evidence="1 2" key="1">
    <citation type="journal article" date="2007" name="J. Bacteriol.">
        <title>The complete genome sequence of Roseobacter denitrificans reveals a mixotrophic rather than photosynthetic metabolism.</title>
        <authorList>
            <person name="Swingley W.D."/>
            <person name="Sadekar S."/>
            <person name="Mastrian S.D."/>
            <person name="Matthies H.J."/>
            <person name="Hao J."/>
            <person name="Ramos H."/>
            <person name="Acharya C.R."/>
            <person name="Conrad A.L."/>
            <person name="Taylor H.L."/>
            <person name="Dejesa L.C."/>
            <person name="Shah M.K."/>
            <person name="O'huallachain M.E."/>
            <person name="Lince M.T."/>
            <person name="Blankenship R.E."/>
            <person name="Beatty J.T."/>
            <person name="Touchman J.W."/>
        </authorList>
    </citation>
    <scope>NUCLEOTIDE SEQUENCE [LARGE SCALE GENOMIC DNA]</scope>
    <source>
        <strain evidence="2">ATCC 33942 / OCh 114</strain>
    </source>
</reference>
<proteinExistence type="predicted"/>
<dbReference type="EMBL" id="CP000362">
    <property type="protein sequence ID" value="ABG33646.1"/>
    <property type="molecule type" value="Genomic_DNA"/>
</dbReference>
<evidence type="ECO:0000313" key="2">
    <source>
        <dbReference type="Proteomes" id="UP000007029"/>
    </source>
</evidence>
<gene>
    <name evidence="1" type="ordered locus">RD1_4208</name>
</gene>
<protein>
    <submittedName>
        <fullName evidence="1">Uncharacterized protein</fullName>
    </submittedName>
</protein>
<evidence type="ECO:0000313" key="1">
    <source>
        <dbReference type="EMBL" id="ABG33646.1"/>
    </source>
</evidence>
<accession>Q160E7</accession>
<dbReference type="AlphaFoldDB" id="Q160E7"/>
<organism evidence="1 2">
    <name type="scientific">Roseobacter denitrificans (strain ATCC 33942 / OCh 114)</name>
    <name type="common">Erythrobacter sp. (strain OCh 114)</name>
    <name type="synonym">Roseobacter denitrificans</name>
    <dbReference type="NCBI Taxonomy" id="375451"/>
    <lineage>
        <taxon>Bacteria</taxon>
        <taxon>Pseudomonadati</taxon>
        <taxon>Pseudomonadota</taxon>
        <taxon>Alphaproteobacteria</taxon>
        <taxon>Rhodobacterales</taxon>
        <taxon>Roseobacteraceae</taxon>
        <taxon>Roseobacter</taxon>
    </lineage>
</organism>
<dbReference type="HOGENOM" id="CLU_3295787_0_0_5"/>
<sequence>MDKAAPLVLKPLTKHLKHRVSRSALKSFVSGSVTWFGVFA</sequence>
<keyword evidence="2" id="KW-1185">Reference proteome</keyword>
<name>Q160E7_ROSDO</name>
<dbReference type="KEGG" id="rde:RD1_4208"/>
<dbReference type="Proteomes" id="UP000007029">
    <property type="component" value="Chromosome"/>
</dbReference>